<reference evidence="1 2" key="1">
    <citation type="journal article" date="2013" name="Nat. Genet.">
        <title>The high-quality draft genome of peach (Prunus persica) identifies unique patterns of genetic diversity, domestication and genome evolution.</title>
        <authorList>
            <consortium name="International Peach Genome Initiative"/>
            <person name="Verde I."/>
            <person name="Abbott A.G."/>
            <person name="Scalabrin S."/>
            <person name="Jung S."/>
            <person name="Shu S."/>
            <person name="Marroni F."/>
            <person name="Zhebentyayeva T."/>
            <person name="Dettori M.T."/>
            <person name="Grimwood J."/>
            <person name="Cattonaro F."/>
            <person name="Zuccolo A."/>
            <person name="Rossini L."/>
            <person name="Jenkins J."/>
            <person name="Vendramin E."/>
            <person name="Meisel L.A."/>
            <person name="Decroocq V."/>
            <person name="Sosinski B."/>
            <person name="Prochnik S."/>
            <person name="Mitros T."/>
            <person name="Policriti A."/>
            <person name="Cipriani G."/>
            <person name="Dondini L."/>
            <person name="Ficklin S."/>
            <person name="Goodstein D.M."/>
            <person name="Xuan P."/>
            <person name="Del Fabbro C."/>
            <person name="Aramini V."/>
            <person name="Copetti D."/>
            <person name="Gonzalez S."/>
            <person name="Horner D.S."/>
            <person name="Falchi R."/>
            <person name="Lucas S."/>
            <person name="Mica E."/>
            <person name="Maldonado J."/>
            <person name="Lazzari B."/>
            <person name="Bielenberg D."/>
            <person name="Pirona R."/>
            <person name="Miculan M."/>
            <person name="Barakat A."/>
            <person name="Testolin R."/>
            <person name="Stella A."/>
            <person name="Tartarini S."/>
            <person name="Tonutti P."/>
            <person name="Arus P."/>
            <person name="Orellana A."/>
            <person name="Wells C."/>
            <person name="Main D."/>
            <person name="Vizzotto G."/>
            <person name="Silva H."/>
            <person name="Salamini F."/>
            <person name="Schmutz J."/>
            <person name="Morgante M."/>
            <person name="Rokhsar D.S."/>
        </authorList>
    </citation>
    <scope>NUCLEOTIDE SEQUENCE [LARGE SCALE GENOMIC DNA]</scope>
    <source>
        <strain evidence="2">cv. Nemared</strain>
    </source>
</reference>
<dbReference type="Gramene" id="ONI22069">
    <property type="protein sequence ID" value="ONI22069"/>
    <property type="gene ID" value="PRUPE_2G104900"/>
</dbReference>
<protein>
    <submittedName>
        <fullName evidence="1">Uncharacterized protein</fullName>
    </submittedName>
</protein>
<keyword evidence="2" id="KW-1185">Reference proteome</keyword>
<proteinExistence type="predicted"/>
<sequence length="72" mass="8360">MPCAFSLAAHPIHKNSQPTNLFFSSPNSTFISQIQPLMKSPSEDIRVLPDLQNPYHSYQSPVFFFYYDNFFI</sequence>
<name>A0A251QE29_PRUPE</name>
<dbReference type="AlphaFoldDB" id="A0A251QE29"/>
<gene>
    <name evidence="1" type="ORF">PRUPE_2G104900</name>
</gene>
<evidence type="ECO:0000313" key="1">
    <source>
        <dbReference type="EMBL" id="ONI22069.1"/>
    </source>
</evidence>
<evidence type="ECO:0000313" key="2">
    <source>
        <dbReference type="Proteomes" id="UP000006882"/>
    </source>
</evidence>
<dbReference type="EMBL" id="CM007652">
    <property type="protein sequence ID" value="ONI22069.1"/>
    <property type="molecule type" value="Genomic_DNA"/>
</dbReference>
<accession>A0A251QE29</accession>
<dbReference type="Proteomes" id="UP000006882">
    <property type="component" value="Chromosome G2"/>
</dbReference>
<organism evidence="1 2">
    <name type="scientific">Prunus persica</name>
    <name type="common">Peach</name>
    <name type="synonym">Amygdalus persica</name>
    <dbReference type="NCBI Taxonomy" id="3760"/>
    <lineage>
        <taxon>Eukaryota</taxon>
        <taxon>Viridiplantae</taxon>
        <taxon>Streptophyta</taxon>
        <taxon>Embryophyta</taxon>
        <taxon>Tracheophyta</taxon>
        <taxon>Spermatophyta</taxon>
        <taxon>Magnoliopsida</taxon>
        <taxon>eudicotyledons</taxon>
        <taxon>Gunneridae</taxon>
        <taxon>Pentapetalae</taxon>
        <taxon>rosids</taxon>
        <taxon>fabids</taxon>
        <taxon>Rosales</taxon>
        <taxon>Rosaceae</taxon>
        <taxon>Amygdaloideae</taxon>
        <taxon>Amygdaleae</taxon>
        <taxon>Prunus</taxon>
    </lineage>
</organism>